<dbReference type="InterPro" id="IPR001633">
    <property type="entry name" value="EAL_dom"/>
</dbReference>
<organism evidence="2 3">
    <name type="scientific">Roseibium hamelinense</name>
    <dbReference type="NCBI Taxonomy" id="150831"/>
    <lineage>
        <taxon>Bacteria</taxon>
        <taxon>Pseudomonadati</taxon>
        <taxon>Pseudomonadota</taxon>
        <taxon>Alphaproteobacteria</taxon>
        <taxon>Hyphomicrobiales</taxon>
        <taxon>Stappiaceae</taxon>
        <taxon>Roseibium</taxon>
    </lineage>
</organism>
<keyword evidence="3" id="KW-1185">Reference proteome</keyword>
<dbReference type="GO" id="GO:0071111">
    <property type="term" value="F:cyclic-guanylate-specific phosphodiesterase activity"/>
    <property type="evidence" value="ECO:0007669"/>
    <property type="project" value="InterPro"/>
</dbReference>
<dbReference type="Pfam" id="PF01590">
    <property type="entry name" value="GAF"/>
    <property type="match status" value="1"/>
</dbReference>
<sequence length="384" mass="41802">MRRHLDMEVGFLSEFAGGQRKFLNVDCEPGKGPQPGAADLLEETYCHKIATGKLAGIIPDTSAEPQTACMPVTKTLGIGCYLGVPIVLPGGHVFGTLCCYSGNPNTSLNDRDLSTLTAFAEIATQLIEMSSFKERSKTEMLFRIRDVLENDLMAMHLQPIMDLGSDTVSSFEALARFETAPQQGPDKWFEDAQEVGADEELQLHAIKKALEALPALPQEVTLSINASPSVVLSPRFARLFTSAPLDRVMLELTEHAAIENYRHLHDALSSLRSAGLKVAVDDAGAGYSTFQHILNLQADVIKLDRSLVTEIDRNLARQALASSLIFFSRQTGSRLIAEGVETKQELETLRHLGVEMAQGYLMGRPAPLQNALESHTGSPLANAC</sequence>
<feature type="domain" description="EAL" evidence="1">
    <location>
        <begin position="137"/>
        <end position="379"/>
    </location>
</feature>
<dbReference type="EMBL" id="VLLF01000012">
    <property type="protein sequence ID" value="TWI79967.1"/>
    <property type="molecule type" value="Genomic_DNA"/>
</dbReference>
<comment type="caution">
    <text evidence="2">The sequence shown here is derived from an EMBL/GenBank/DDBJ whole genome shotgun (WGS) entry which is preliminary data.</text>
</comment>
<evidence type="ECO:0000313" key="2">
    <source>
        <dbReference type="EMBL" id="TWI79967.1"/>
    </source>
</evidence>
<evidence type="ECO:0000259" key="1">
    <source>
        <dbReference type="PROSITE" id="PS50883"/>
    </source>
</evidence>
<protein>
    <submittedName>
        <fullName evidence="2">EAL domain-containing protein (Putative c-di-GMP-specific phosphodiesterase class I)</fullName>
    </submittedName>
</protein>
<dbReference type="Proteomes" id="UP000320593">
    <property type="component" value="Unassembled WGS sequence"/>
</dbReference>
<gene>
    <name evidence="2" type="ORF">JM93_04079</name>
</gene>
<dbReference type="SMART" id="SM00052">
    <property type="entry name" value="EAL"/>
    <property type="match status" value="1"/>
</dbReference>
<dbReference type="InterPro" id="IPR035919">
    <property type="entry name" value="EAL_sf"/>
</dbReference>
<dbReference type="CDD" id="cd01948">
    <property type="entry name" value="EAL"/>
    <property type="match status" value="1"/>
</dbReference>
<name>A0A562SF29_9HYPH</name>
<dbReference type="PROSITE" id="PS50883">
    <property type="entry name" value="EAL"/>
    <property type="match status" value="1"/>
</dbReference>
<dbReference type="PANTHER" id="PTHR33121:SF70">
    <property type="entry name" value="SIGNALING PROTEIN YKOW"/>
    <property type="match status" value="1"/>
</dbReference>
<evidence type="ECO:0000313" key="3">
    <source>
        <dbReference type="Proteomes" id="UP000320593"/>
    </source>
</evidence>
<reference evidence="2 3" key="1">
    <citation type="submission" date="2019-07" db="EMBL/GenBank/DDBJ databases">
        <title>Genomic Encyclopedia of Archaeal and Bacterial Type Strains, Phase II (KMG-II): from individual species to whole genera.</title>
        <authorList>
            <person name="Goeker M."/>
        </authorList>
    </citation>
    <scope>NUCLEOTIDE SEQUENCE [LARGE SCALE GENOMIC DNA]</scope>
    <source>
        <strain evidence="2 3">ATCC BAA-252</strain>
    </source>
</reference>
<dbReference type="Pfam" id="PF00563">
    <property type="entry name" value="EAL"/>
    <property type="match status" value="1"/>
</dbReference>
<dbReference type="AlphaFoldDB" id="A0A562SF29"/>
<dbReference type="InterPro" id="IPR029016">
    <property type="entry name" value="GAF-like_dom_sf"/>
</dbReference>
<dbReference type="SUPFAM" id="SSF55781">
    <property type="entry name" value="GAF domain-like"/>
    <property type="match status" value="1"/>
</dbReference>
<dbReference type="Gene3D" id="3.30.450.40">
    <property type="match status" value="1"/>
</dbReference>
<accession>A0A562SF29</accession>
<proteinExistence type="predicted"/>
<dbReference type="PANTHER" id="PTHR33121">
    <property type="entry name" value="CYCLIC DI-GMP PHOSPHODIESTERASE PDEF"/>
    <property type="match status" value="1"/>
</dbReference>
<dbReference type="Gene3D" id="3.20.20.450">
    <property type="entry name" value="EAL domain"/>
    <property type="match status" value="1"/>
</dbReference>
<dbReference type="SUPFAM" id="SSF141868">
    <property type="entry name" value="EAL domain-like"/>
    <property type="match status" value="1"/>
</dbReference>
<dbReference type="InterPro" id="IPR003018">
    <property type="entry name" value="GAF"/>
</dbReference>
<dbReference type="InterPro" id="IPR050706">
    <property type="entry name" value="Cyclic-di-GMP_PDE-like"/>
</dbReference>